<feature type="domain" description="Glycosyl hydrolases family 2 sugar binding" evidence="6">
    <location>
        <begin position="28"/>
        <end position="179"/>
    </location>
</feature>
<evidence type="ECO:0000259" key="6">
    <source>
        <dbReference type="Pfam" id="PF02837"/>
    </source>
</evidence>
<dbReference type="InterPro" id="IPR006104">
    <property type="entry name" value="Glyco_hydro_2_N"/>
</dbReference>
<feature type="domain" description="Malectin" evidence="7">
    <location>
        <begin position="718"/>
        <end position="873"/>
    </location>
</feature>
<dbReference type="SUPFAM" id="SSF49785">
    <property type="entry name" value="Galactose-binding domain-like"/>
    <property type="match status" value="1"/>
</dbReference>
<keyword evidence="10" id="KW-1185">Reference proteome</keyword>
<dbReference type="GO" id="GO:0004553">
    <property type="term" value="F:hydrolase activity, hydrolyzing O-glycosyl compounds"/>
    <property type="evidence" value="ECO:0007669"/>
    <property type="project" value="InterPro"/>
</dbReference>
<dbReference type="Pfam" id="PF02837">
    <property type="entry name" value="Glyco_hydro_2_N"/>
    <property type="match status" value="1"/>
</dbReference>
<dbReference type="InterPro" id="IPR036156">
    <property type="entry name" value="Beta-gal/glucu_dom_sf"/>
</dbReference>
<dbReference type="STRING" id="1790137.AXE80_06105"/>
<dbReference type="Pfam" id="PF11721">
    <property type="entry name" value="Malectin"/>
    <property type="match status" value="1"/>
</dbReference>
<feature type="domain" description="DUF4982" evidence="8">
    <location>
        <begin position="640"/>
        <end position="687"/>
    </location>
</feature>
<dbReference type="RefSeq" id="WP_068825428.1">
    <property type="nucleotide sequence ID" value="NZ_CP014224.1"/>
</dbReference>
<dbReference type="Pfam" id="PF16355">
    <property type="entry name" value="DUF4982"/>
    <property type="match status" value="1"/>
</dbReference>
<evidence type="ECO:0008006" key="11">
    <source>
        <dbReference type="Google" id="ProtNLM"/>
    </source>
</evidence>
<reference evidence="9 10" key="1">
    <citation type="submission" date="2016-02" db="EMBL/GenBank/DDBJ databases">
        <authorList>
            <person name="Wen L."/>
            <person name="He K."/>
            <person name="Yang H."/>
        </authorList>
    </citation>
    <scope>NUCLEOTIDE SEQUENCE [LARGE SCALE GENOMIC DNA]</scope>
    <source>
        <strain evidence="9 10">CZ1127</strain>
    </source>
</reference>
<proteinExistence type="inferred from homology"/>
<dbReference type="InterPro" id="IPR008979">
    <property type="entry name" value="Galactose-bd-like_sf"/>
</dbReference>
<dbReference type="OrthoDB" id="9801077at2"/>
<evidence type="ECO:0000259" key="8">
    <source>
        <dbReference type="Pfam" id="PF16355"/>
    </source>
</evidence>
<comment type="similarity">
    <text evidence="1">Belongs to the glycosyl hydrolase 2 family.</text>
</comment>
<dbReference type="Pfam" id="PF00703">
    <property type="entry name" value="Glyco_hydro_2"/>
    <property type="match status" value="1"/>
</dbReference>
<dbReference type="SUPFAM" id="SSF49303">
    <property type="entry name" value="beta-Galactosidase/glucuronidase domain"/>
    <property type="match status" value="1"/>
</dbReference>
<gene>
    <name evidence="9" type="ORF">AXE80_06105</name>
</gene>
<dbReference type="PRINTS" id="PR00132">
    <property type="entry name" value="GLHYDRLASE2"/>
</dbReference>
<organism evidence="9 10">
    <name type="scientific">Wenyingzhuangia fucanilytica</name>
    <dbReference type="NCBI Taxonomy" id="1790137"/>
    <lineage>
        <taxon>Bacteria</taxon>
        <taxon>Pseudomonadati</taxon>
        <taxon>Bacteroidota</taxon>
        <taxon>Flavobacteriia</taxon>
        <taxon>Flavobacteriales</taxon>
        <taxon>Flavobacteriaceae</taxon>
        <taxon>Wenyingzhuangia</taxon>
    </lineage>
</organism>
<evidence type="ECO:0000313" key="9">
    <source>
        <dbReference type="EMBL" id="ANW95877.1"/>
    </source>
</evidence>
<dbReference type="InterPro" id="IPR013783">
    <property type="entry name" value="Ig-like_fold"/>
</dbReference>
<dbReference type="Gene3D" id="2.60.120.260">
    <property type="entry name" value="Galactose-binding domain-like"/>
    <property type="match status" value="1"/>
</dbReference>
<dbReference type="Gene3D" id="3.20.20.80">
    <property type="entry name" value="Glycosidases"/>
    <property type="match status" value="1"/>
</dbReference>
<evidence type="ECO:0000259" key="5">
    <source>
        <dbReference type="Pfam" id="PF02836"/>
    </source>
</evidence>
<keyword evidence="3" id="KW-0326">Glycosidase</keyword>
<dbReference type="Gene3D" id="2.60.40.10">
    <property type="entry name" value="Immunoglobulins"/>
    <property type="match status" value="2"/>
</dbReference>
<dbReference type="InterPro" id="IPR051913">
    <property type="entry name" value="GH2_Domain-Containing"/>
</dbReference>
<evidence type="ECO:0000256" key="3">
    <source>
        <dbReference type="ARBA" id="ARBA00023295"/>
    </source>
</evidence>
<dbReference type="Proteomes" id="UP000092967">
    <property type="component" value="Chromosome"/>
</dbReference>
<dbReference type="KEGG" id="wfu:AXE80_06105"/>
<feature type="domain" description="Glycoside hydrolase family 2 catalytic" evidence="5">
    <location>
        <begin position="310"/>
        <end position="608"/>
    </location>
</feature>
<dbReference type="GO" id="GO:0005975">
    <property type="term" value="P:carbohydrate metabolic process"/>
    <property type="evidence" value="ECO:0007669"/>
    <property type="project" value="InterPro"/>
</dbReference>
<evidence type="ECO:0000313" key="10">
    <source>
        <dbReference type="Proteomes" id="UP000092967"/>
    </source>
</evidence>
<dbReference type="SUPFAM" id="SSF51445">
    <property type="entry name" value="(Trans)glycosidases"/>
    <property type="match status" value="1"/>
</dbReference>
<dbReference type="Gene3D" id="2.60.120.430">
    <property type="entry name" value="Galactose-binding lectin"/>
    <property type="match status" value="1"/>
</dbReference>
<keyword evidence="2" id="KW-0378">Hydrolase</keyword>
<protein>
    <recommendedName>
        <fullName evidence="11">Beta-galactosidase</fullName>
    </recommendedName>
</protein>
<dbReference type="InterPro" id="IPR006101">
    <property type="entry name" value="Glyco_hydro_2"/>
</dbReference>
<dbReference type="PANTHER" id="PTHR42732:SF1">
    <property type="entry name" value="BETA-MANNOSIDASE"/>
    <property type="match status" value="1"/>
</dbReference>
<feature type="domain" description="Glycoside hydrolase family 2 immunoglobulin-like beta-sandwich" evidence="4">
    <location>
        <begin position="196"/>
        <end position="303"/>
    </location>
</feature>
<dbReference type="EMBL" id="CP014224">
    <property type="protein sequence ID" value="ANW95877.1"/>
    <property type="molecule type" value="Genomic_DNA"/>
</dbReference>
<dbReference type="InterPro" id="IPR006103">
    <property type="entry name" value="Glyco_hydro_2_cat"/>
</dbReference>
<dbReference type="InterPro" id="IPR032311">
    <property type="entry name" value="DUF4982"/>
</dbReference>
<dbReference type="PANTHER" id="PTHR42732">
    <property type="entry name" value="BETA-GALACTOSIDASE"/>
    <property type="match status" value="1"/>
</dbReference>
<dbReference type="Pfam" id="PF02836">
    <property type="entry name" value="Glyco_hydro_2_C"/>
    <property type="match status" value="1"/>
</dbReference>
<dbReference type="InterPro" id="IPR017853">
    <property type="entry name" value="GH"/>
</dbReference>
<accession>A0A1B1Y559</accession>
<dbReference type="AlphaFoldDB" id="A0A1B1Y559"/>
<dbReference type="InterPro" id="IPR006102">
    <property type="entry name" value="Ig-like_GH2"/>
</dbReference>
<evidence type="ECO:0000256" key="1">
    <source>
        <dbReference type="ARBA" id="ARBA00007401"/>
    </source>
</evidence>
<evidence type="ECO:0000259" key="7">
    <source>
        <dbReference type="Pfam" id="PF11721"/>
    </source>
</evidence>
<sequence length="897" mass="102849">MRRNLLIIIVLVLSIIYNPVNAQLKYTINESWHFTKDSTIVNINQFLAQKNRGELVNIPHTWNDKDVVDENKGFYRGAGWYTKKVRIPSSYKNKQVFLFFEGVSTAAEVYINKKLAKTHIGGFTRFVVPVSKFIAFDEGKEFTSFDIIVKADNSYHEDWPALQADFTFFGGMYRDVNIVVTEAIHFNIEDYAANGVFITTPSVTEQKGEVHVKVKIKNDASSTKKIKLITKIYDPNQKLVQEKSNSLKLKSNISNEFNLKMKPVLNPKLWSPDTPDLYKVVCEIFDETSNKKIDESVNSLGFRWFKFDVDKGFFLNGKHLKLIGTNRHQDFKDIGNAVPDHIHVEDVMRMKAMGSNFLRIAHYPQDPIILEMCDKLGIITSVETPIVDTVTESEAFTKNCLSAQLEMIRQNYNHPSLVIWAYMNEVILHPKYKNDKVRYKAYTDYIVQLAQKIENLTRKEDPYRYTMIPNHNSLERYQSAGLTEIPMIVGWNIYNGWYGGSYELLPSKIEAIYNAIKKPMIITEYGAGVDPRLHTLTPTRFDFTQEYGVEYHKYYLEYFKKKDFIAGVNAWNYADFSSEGRVDAVQSINNKGLIGIDRTPKDVFYYYQASLLKKPFISLATKTWGQRSNLEDKIDSGISTMPVQVFSNQPEVELILNGKSLGTKKVEGAIAVFNVPFVNGSNQLIAKASKDIYLEDFSEIRVNVLPISLKNFPVNGLSINVGDQRFFYDNKIDQAWMFDKVYTKGSWGHIEGEPYVRPNKNKQQPYGTKQTIKGTANDPLYQTQLVGIKQYRFDVPAGVYDIKLHFAELEGSKAKHLPYDLSEKTTEKIKTANRTFSVDINDHKIINTLDLLGQYGEYQAVKIKSEIVVKEGEPLIINFKKIVGEPVLNAIEVYKKL</sequence>
<dbReference type="InterPro" id="IPR021720">
    <property type="entry name" value="Malectin_dom"/>
</dbReference>
<name>A0A1B1Y559_9FLAO</name>
<evidence type="ECO:0000259" key="4">
    <source>
        <dbReference type="Pfam" id="PF00703"/>
    </source>
</evidence>
<evidence type="ECO:0000256" key="2">
    <source>
        <dbReference type="ARBA" id="ARBA00022801"/>
    </source>
</evidence>